<accession>J6F754</accession>
<name>J6F754_TRIAS</name>
<gene>
    <name evidence="2" type="ORF">A1Q1_07631</name>
</gene>
<proteinExistence type="predicted"/>
<sequence length="146" mass="16319">MCGRFALGQQHIDFLEALDAQYPRIFRRQPGGRAPQRLRGGGPHDEEKPDVKNEEAETKPSTEDAEVKDEKPQAEDLESSNAAGDESDAPNDQEEAEDDDEPKTGDEAPKPSKGSEDLKWHAAPALGFKWKREQDFWPRRASGFTT</sequence>
<evidence type="ECO:0000313" key="3">
    <source>
        <dbReference type="Proteomes" id="UP000002748"/>
    </source>
</evidence>
<dbReference type="EMBL" id="ALBS01000073">
    <property type="protein sequence ID" value="EJT51167.1"/>
    <property type="molecule type" value="Genomic_DNA"/>
</dbReference>
<dbReference type="VEuPathDB" id="FungiDB:A1Q1_07631"/>
<dbReference type="RefSeq" id="XP_014182118.1">
    <property type="nucleotide sequence ID" value="XM_014326643.1"/>
</dbReference>
<feature type="region of interest" description="Disordered" evidence="1">
    <location>
        <begin position="127"/>
        <end position="146"/>
    </location>
</feature>
<feature type="compositionally biased region" description="Acidic residues" evidence="1">
    <location>
        <begin position="85"/>
        <end position="101"/>
    </location>
</feature>
<feature type="compositionally biased region" description="Basic and acidic residues" evidence="1">
    <location>
        <begin position="102"/>
        <end position="120"/>
    </location>
</feature>
<dbReference type="GeneID" id="25991143"/>
<dbReference type="KEGG" id="tasa:A1Q1_07631"/>
<dbReference type="Proteomes" id="UP000002748">
    <property type="component" value="Unassembled WGS sequence"/>
</dbReference>
<dbReference type="AlphaFoldDB" id="J6F754"/>
<dbReference type="HOGENOM" id="CLU_1778771_0_0_1"/>
<protein>
    <submittedName>
        <fullName evidence="2">Uncharacterized protein</fullName>
    </submittedName>
</protein>
<evidence type="ECO:0000256" key="1">
    <source>
        <dbReference type="SAM" id="MobiDB-lite"/>
    </source>
</evidence>
<evidence type="ECO:0000313" key="2">
    <source>
        <dbReference type="EMBL" id="EJT51167.1"/>
    </source>
</evidence>
<organism evidence="2 3">
    <name type="scientific">Trichosporon asahii var. asahii (strain ATCC 90039 / CBS 2479 / JCM 2466 / KCTC 7840 / NBRC 103889/ NCYC 2677 / UAMH 7654)</name>
    <name type="common">Yeast</name>
    <dbReference type="NCBI Taxonomy" id="1186058"/>
    <lineage>
        <taxon>Eukaryota</taxon>
        <taxon>Fungi</taxon>
        <taxon>Dikarya</taxon>
        <taxon>Basidiomycota</taxon>
        <taxon>Agaricomycotina</taxon>
        <taxon>Tremellomycetes</taxon>
        <taxon>Trichosporonales</taxon>
        <taxon>Trichosporonaceae</taxon>
        <taxon>Trichosporon</taxon>
    </lineage>
</organism>
<feature type="compositionally biased region" description="Basic and acidic residues" evidence="1">
    <location>
        <begin position="42"/>
        <end position="62"/>
    </location>
</feature>
<feature type="region of interest" description="Disordered" evidence="1">
    <location>
        <begin position="26"/>
        <end position="120"/>
    </location>
</feature>
<reference evidence="2 3" key="1">
    <citation type="journal article" date="2012" name="Eukaryot. Cell">
        <title>Draft genome sequence of CBS 2479, the standard type strain of Trichosporon asahii.</title>
        <authorList>
            <person name="Yang R.Y."/>
            <person name="Li H.T."/>
            <person name="Zhu H."/>
            <person name="Zhou G.P."/>
            <person name="Wang M."/>
            <person name="Wang L."/>
        </authorList>
    </citation>
    <scope>NUCLEOTIDE SEQUENCE [LARGE SCALE GENOMIC DNA]</scope>
    <source>
        <strain evidence="3">ATCC 90039 / CBS 2479 / JCM 2466 / KCTC 7840 / NCYC 2677 / UAMH 7654</strain>
    </source>
</reference>
<comment type="caution">
    <text evidence="2">The sequence shown here is derived from an EMBL/GenBank/DDBJ whole genome shotgun (WGS) entry which is preliminary data.</text>
</comment>